<organism evidence="1 2">
    <name type="scientific">Populus alba x Populus x berolinensis</name>
    <dbReference type="NCBI Taxonomy" id="444605"/>
    <lineage>
        <taxon>Eukaryota</taxon>
        <taxon>Viridiplantae</taxon>
        <taxon>Streptophyta</taxon>
        <taxon>Embryophyta</taxon>
        <taxon>Tracheophyta</taxon>
        <taxon>Spermatophyta</taxon>
        <taxon>Magnoliopsida</taxon>
        <taxon>eudicotyledons</taxon>
        <taxon>Gunneridae</taxon>
        <taxon>Pentapetalae</taxon>
        <taxon>rosids</taxon>
        <taxon>fabids</taxon>
        <taxon>Malpighiales</taxon>
        <taxon>Salicaceae</taxon>
        <taxon>Saliceae</taxon>
        <taxon>Populus</taxon>
    </lineage>
</organism>
<protein>
    <submittedName>
        <fullName evidence="1">Uncharacterized protein</fullName>
    </submittedName>
</protein>
<evidence type="ECO:0000313" key="1">
    <source>
        <dbReference type="EMBL" id="KAJ6998840.1"/>
    </source>
</evidence>
<sequence>MFLAIKASTEAILLITTQSTRIAISTVHKLKINCLRFISSSSCPSQKLRGFEFPRRRKLKCFPLDSQIVFSWFNFMLLLGSKRYELTTFFFTLH</sequence>
<dbReference type="Proteomes" id="UP001164929">
    <property type="component" value="Chromosome 5"/>
</dbReference>
<keyword evidence="2" id="KW-1185">Reference proteome</keyword>
<comment type="caution">
    <text evidence="1">The sequence shown here is derived from an EMBL/GenBank/DDBJ whole genome shotgun (WGS) entry which is preliminary data.</text>
</comment>
<dbReference type="EMBL" id="JAQIZT010000005">
    <property type="protein sequence ID" value="KAJ6998840.1"/>
    <property type="molecule type" value="Genomic_DNA"/>
</dbReference>
<evidence type="ECO:0000313" key="2">
    <source>
        <dbReference type="Proteomes" id="UP001164929"/>
    </source>
</evidence>
<gene>
    <name evidence="1" type="ORF">NC653_014866</name>
</gene>
<reference evidence="1" key="1">
    <citation type="journal article" date="2023" name="Mol. Ecol. Resour.">
        <title>Chromosome-level genome assembly of a triploid poplar Populus alba 'Berolinensis'.</title>
        <authorList>
            <person name="Chen S."/>
            <person name="Yu Y."/>
            <person name="Wang X."/>
            <person name="Wang S."/>
            <person name="Zhang T."/>
            <person name="Zhou Y."/>
            <person name="He R."/>
            <person name="Meng N."/>
            <person name="Wang Y."/>
            <person name="Liu W."/>
            <person name="Liu Z."/>
            <person name="Liu J."/>
            <person name="Guo Q."/>
            <person name="Huang H."/>
            <person name="Sederoff R.R."/>
            <person name="Wang G."/>
            <person name="Qu G."/>
            <person name="Chen S."/>
        </authorList>
    </citation>
    <scope>NUCLEOTIDE SEQUENCE</scope>
    <source>
        <strain evidence="1">SC-2020</strain>
    </source>
</reference>
<accession>A0AAD6QZ69</accession>
<dbReference type="AlphaFoldDB" id="A0AAD6QZ69"/>
<proteinExistence type="predicted"/>
<name>A0AAD6QZ69_9ROSI</name>